<protein>
    <recommendedName>
        <fullName evidence="3">DUF2946 domain-containing protein</fullName>
    </recommendedName>
</protein>
<evidence type="ECO:0008006" key="3">
    <source>
        <dbReference type="Google" id="ProtNLM"/>
    </source>
</evidence>
<gene>
    <name evidence="1" type="ORF">ACFORG_04825</name>
</gene>
<proteinExistence type="predicted"/>
<evidence type="ECO:0000313" key="2">
    <source>
        <dbReference type="Proteomes" id="UP001595629"/>
    </source>
</evidence>
<keyword evidence="2" id="KW-1185">Reference proteome</keyword>
<evidence type="ECO:0000313" key="1">
    <source>
        <dbReference type="EMBL" id="MFC3613076.1"/>
    </source>
</evidence>
<organism evidence="1 2">
    <name type="scientific">Lutimaribacter marinistellae</name>
    <dbReference type="NCBI Taxonomy" id="1820329"/>
    <lineage>
        <taxon>Bacteria</taxon>
        <taxon>Pseudomonadati</taxon>
        <taxon>Pseudomonadota</taxon>
        <taxon>Alphaproteobacteria</taxon>
        <taxon>Rhodobacterales</taxon>
        <taxon>Roseobacteraceae</taxon>
        <taxon>Lutimaribacter</taxon>
    </lineage>
</organism>
<dbReference type="Proteomes" id="UP001595629">
    <property type="component" value="Unassembled WGS sequence"/>
</dbReference>
<dbReference type="EMBL" id="JBHRXI010000004">
    <property type="protein sequence ID" value="MFC3613076.1"/>
    <property type="molecule type" value="Genomic_DNA"/>
</dbReference>
<accession>A0ABV7TD12</accession>
<comment type="caution">
    <text evidence="1">The sequence shown here is derived from an EMBL/GenBank/DDBJ whole genome shotgun (WGS) entry which is preliminary data.</text>
</comment>
<name>A0ABV7TD12_9RHOB</name>
<sequence>MAHRPEMKARIASVAALLLVALVALSGAGSAAMMAPDREAVAFAAFSLASGGSEADLCGDRVGSEHHCPFCHALARAEMPAHHPVQLRLVAHDGWRLAPHLHRAAQARNINHSPRAPPVTG</sequence>
<dbReference type="RefSeq" id="WP_386734255.1">
    <property type="nucleotide sequence ID" value="NZ_JBHRXI010000004.1"/>
</dbReference>
<reference evidence="2" key="1">
    <citation type="journal article" date="2019" name="Int. J. Syst. Evol. Microbiol.">
        <title>The Global Catalogue of Microorganisms (GCM) 10K type strain sequencing project: providing services to taxonomists for standard genome sequencing and annotation.</title>
        <authorList>
            <consortium name="The Broad Institute Genomics Platform"/>
            <consortium name="The Broad Institute Genome Sequencing Center for Infectious Disease"/>
            <person name="Wu L."/>
            <person name="Ma J."/>
        </authorList>
    </citation>
    <scope>NUCLEOTIDE SEQUENCE [LARGE SCALE GENOMIC DNA]</scope>
    <source>
        <strain evidence="2">KCTC 42911</strain>
    </source>
</reference>